<dbReference type="SUPFAM" id="SSF53335">
    <property type="entry name" value="S-adenosyl-L-methionine-dependent methyltransferases"/>
    <property type="match status" value="1"/>
</dbReference>
<dbReference type="Pfam" id="PF13649">
    <property type="entry name" value="Methyltransf_25"/>
    <property type="match status" value="1"/>
</dbReference>
<feature type="region of interest" description="Disordered" evidence="2">
    <location>
        <begin position="175"/>
        <end position="197"/>
    </location>
</feature>
<protein>
    <submittedName>
        <fullName evidence="4">Class I SAM-dependent methyltransferase</fullName>
    </submittedName>
</protein>
<dbReference type="Gene3D" id="3.40.50.150">
    <property type="entry name" value="Vaccinia Virus protein VP39"/>
    <property type="match status" value="1"/>
</dbReference>
<keyword evidence="5" id="KW-1185">Reference proteome</keyword>
<dbReference type="GO" id="GO:0032259">
    <property type="term" value="P:methylation"/>
    <property type="evidence" value="ECO:0007669"/>
    <property type="project" value="UniProtKB-KW"/>
</dbReference>
<evidence type="ECO:0000313" key="5">
    <source>
        <dbReference type="Proteomes" id="UP000660668"/>
    </source>
</evidence>
<reference evidence="4" key="1">
    <citation type="submission" date="2020-11" db="EMBL/GenBank/DDBJ databases">
        <title>Nocardioides cynanchi sp. nov., isolated from soil of rhizosphere of Cynanchum wilfordii.</title>
        <authorList>
            <person name="Lee J.-S."/>
            <person name="Suh M.K."/>
            <person name="Kim J.-S."/>
        </authorList>
    </citation>
    <scope>NUCLEOTIDE SEQUENCE</scope>
    <source>
        <strain evidence="4">KCTC 19276</strain>
    </source>
</reference>
<comment type="caution">
    <text evidence="4">The sequence shown here is derived from an EMBL/GenBank/DDBJ whole genome shotgun (WGS) entry which is preliminary data.</text>
</comment>
<dbReference type="CDD" id="cd02440">
    <property type="entry name" value="AdoMet_MTases"/>
    <property type="match status" value="1"/>
</dbReference>
<dbReference type="RefSeq" id="WP_194696938.1">
    <property type="nucleotide sequence ID" value="NZ_JADKPO010000017.1"/>
</dbReference>
<dbReference type="Proteomes" id="UP000660668">
    <property type="component" value="Unassembled WGS sequence"/>
</dbReference>
<keyword evidence="4" id="KW-0489">Methyltransferase</keyword>
<dbReference type="PANTHER" id="PTHR43861">
    <property type="entry name" value="TRANS-ACONITATE 2-METHYLTRANSFERASE-RELATED"/>
    <property type="match status" value="1"/>
</dbReference>
<dbReference type="EMBL" id="JADKPO010000017">
    <property type="protein sequence ID" value="MBF4768785.1"/>
    <property type="molecule type" value="Genomic_DNA"/>
</dbReference>
<evidence type="ECO:0000256" key="2">
    <source>
        <dbReference type="SAM" id="MobiDB-lite"/>
    </source>
</evidence>
<evidence type="ECO:0000313" key="4">
    <source>
        <dbReference type="EMBL" id="MBF4768785.1"/>
    </source>
</evidence>
<feature type="domain" description="Methyltransferase" evidence="3">
    <location>
        <begin position="54"/>
        <end position="151"/>
    </location>
</feature>
<dbReference type="AlphaFoldDB" id="A0A930VQ07"/>
<sequence length="229" mass="25494">MTDTPGTTIPGDWRNRDFVRLWHEKDDDIGDRLAFPRSLTAAVVATGTTEPGVIVDIGSGPGLYLSVLLDAFPKARGVWVDASTPMLEIAQARLGEYGDRISYVIADMREIDRADLPEADVVVSSRAAHHLTYAELVAFYRASFALLRSGGWIANLDHTEPPAGWDARYKLLRKKDRPSKKRSADLPPHRHDHPRPTVTENLSALHEAGFAEPELVWKAYHTCLFMAPK</sequence>
<dbReference type="GO" id="GO:0008168">
    <property type="term" value="F:methyltransferase activity"/>
    <property type="evidence" value="ECO:0007669"/>
    <property type="project" value="UniProtKB-KW"/>
</dbReference>
<name>A0A930VQ07_9ACTN</name>
<evidence type="ECO:0000259" key="3">
    <source>
        <dbReference type="Pfam" id="PF13649"/>
    </source>
</evidence>
<keyword evidence="1" id="KW-0808">Transferase</keyword>
<accession>A0A930VQ07</accession>
<organism evidence="4 5">
    <name type="scientific">Nocardioides agariphilus</name>
    <dbReference type="NCBI Taxonomy" id="433664"/>
    <lineage>
        <taxon>Bacteria</taxon>
        <taxon>Bacillati</taxon>
        <taxon>Actinomycetota</taxon>
        <taxon>Actinomycetes</taxon>
        <taxon>Propionibacteriales</taxon>
        <taxon>Nocardioidaceae</taxon>
        <taxon>Nocardioides</taxon>
    </lineage>
</organism>
<evidence type="ECO:0000256" key="1">
    <source>
        <dbReference type="ARBA" id="ARBA00022679"/>
    </source>
</evidence>
<proteinExistence type="predicted"/>
<dbReference type="InterPro" id="IPR041698">
    <property type="entry name" value="Methyltransf_25"/>
</dbReference>
<dbReference type="InterPro" id="IPR029063">
    <property type="entry name" value="SAM-dependent_MTases_sf"/>
</dbReference>
<gene>
    <name evidence="4" type="ORF">ISU10_13525</name>
</gene>